<feature type="signal peptide" evidence="4">
    <location>
        <begin position="1"/>
        <end position="17"/>
    </location>
</feature>
<dbReference type="CDD" id="cd15796">
    <property type="entry name" value="CIF_like"/>
    <property type="match status" value="1"/>
</dbReference>
<reference evidence="7" key="1">
    <citation type="journal article" date="2010" name="Nat. Biotechnol.">
        <title>Draft genome sequence of the oilseed species Ricinus communis.</title>
        <authorList>
            <person name="Chan A.P."/>
            <person name="Crabtree J."/>
            <person name="Zhao Q."/>
            <person name="Lorenzi H."/>
            <person name="Orvis J."/>
            <person name="Puiu D."/>
            <person name="Melake-Berhan A."/>
            <person name="Jones K.M."/>
            <person name="Redman J."/>
            <person name="Chen G."/>
            <person name="Cahoon E.B."/>
            <person name="Gedil M."/>
            <person name="Stanke M."/>
            <person name="Haas B.J."/>
            <person name="Wortman J.R."/>
            <person name="Fraser-Liggett C.M."/>
            <person name="Ravel J."/>
            <person name="Rabinowicz P.D."/>
        </authorList>
    </citation>
    <scope>NUCLEOTIDE SEQUENCE [LARGE SCALE GENOMIC DNA]</scope>
    <source>
        <strain evidence="7">cv. Hale</strain>
    </source>
</reference>
<dbReference type="AlphaFoldDB" id="B9SHN2"/>
<dbReference type="SUPFAM" id="SSF101148">
    <property type="entry name" value="Plant invertase/pectin methylesterase inhibitor"/>
    <property type="match status" value="1"/>
</dbReference>
<evidence type="ECO:0000256" key="1">
    <source>
        <dbReference type="ARBA" id="ARBA00022729"/>
    </source>
</evidence>
<organism evidence="6 7">
    <name type="scientific">Ricinus communis</name>
    <name type="common">Castor bean</name>
    <dbReference type="NCBI Taxonomy" id="3988"/>
    <lineage>
        <taxon>Eukaryota</taxon>
        <taxon>Viridiplantae</taxon>
        <taxon>Streptophyta</taxon>
        <taxon>Embryophyta</taxon>
        <taxon>Tracheophyta</taxon>
        <taxon>Spermatophyta</taxon>
        <taxon>Magnoliopsida</taxon>
        <taxon>eudicotyledons</taxon>
        <taxon>Gunneridae</taxon>
        <taxon>Pentapetalae</taxon>
        <taxon>rosids</taxon>
        <taxon>fabids</taxon>
        <taxon>Malpighiales</taxon>
        <taxon>Euphorbiaceae</taxon>
        <taxon>Acalyphoideae</taxon>
        <taxon>Acalypheae</taxon>
        <taxon>Ricinus</taxon>
    </lineage>
</organism>
<feature type="chain" id="PRO_5002891459" evidence="4">
    <location>
        <begin position="18"/>
        <end position="181"/>
    </location>
</feature>
<dbReference type="FunFam" id="1.20.140.40:FF:000009">
    <property type="entry name" value="Invertase/pectin methylesterase inhibitor family protein"/>
    <property type="match status" value="1"/>
</dbReference>
<dbReference type="STRING" id="3988.B9SHN2"/>
<dbReference type="OrthoDB" id="846034at2759"/>
<dbReference type="GO" id="GO:0004857">
    <property type="term" value="F:enzyme inhibitor activity"/>
    <property type="evidence" value="ECO:0000318"/>
    <property type="project" value="GO_Central"/>
</dbReference>
<dbReference type="SMART" id="SM00856">
    <property type="entry name" value="PMEI"/>
    <property type="match status" value="1"/>
</dbReference>
<proteinExistence type="inferred from homology"/>
<dbReference type="OMA" id="CEIEFPT"/>
<dbReference type="KEGG" id="rcu:8277153"/>
<dbReference type="GO" id="GO:0009827">
    <property type="term" value="P:plant-type cell wall modification"/>
    <property type="evidence" value="ECO:0000318"/>
    <property type="project" value="GO_Central"/>
</dbReference>
<dbReference type="Pfam" id="PF04043">
    <property type="entry name" value="PMEI"/>
    <property type="match status" value="1"/>
</dbReference>
<dbReference type="GO" id="GO:0009505">
    <property type="term" value="C:plant-type cell wall"/>
    <property type="evidence" value="ECO:0000318"/>
    <property type="project" value="GO_Central"/>
</dbReference>
<evidence type="ECO:0000313" key="7">
    <source>
        <dbReference type="Proteomes" id="UP000008311"/>
    </source>
</evidence>
<protein>
    <submittedName>
        <fullName evidence="6">C, putative</fullName>
    </submittedName>
</protein>
<keyword evidence="1 4" id="KW-0732">Signal</keyword>
<dbReference type="Gene3D" id="1.20.140.40">
    <property type="entry name" value="Invertase/pectin methylesterase inhibitor family protein"/>
    <property type="match status" value="1"/>
</dbReference>
<gene>
    <name evidence="6" type="ORF">RCOM_0741300</name>
</gene>
<dbReference type="PANTHER" id="PTHR35357">
    <property type="entry name" value="OS02G0537100 PROTEIN"/>
    <property type="match status" value="1"/>
</dbReference>
<dbReference type="InParanoid" id="B9SHN2"/>
<evidence type="ECO:0000256" key="3">
    <source>
        <dbReference type="ARBA" id="ARBA00038471"/>
    </source>
</evidence>
<dbReference type="Proteomes" id="UP000008311">
    <property type="component" value="Unassembled WGS sequence"/>
</dbReference>
<name>B9SHN2_RICCO</name>
<dbReference type="eggNOG" id="ENOG502S67R">
    <property type="taxonomic scope" value="Eukaryota"/>
</dbReference>
<evidence type="ECO:0000256" key="2">
    <source>
        <dbReference type="ARBA" id="ARBA00023157"/>
    </source>
</evidence>
<comment type="similarity">
    <text evidence="3">Belongs to the PMEI family.</text>
</comment>
<evidence type="ECO:0000259" key="5">
    <source>
        <dbReference type="SMART" id="SM00856"/>
    </source>
</evidence>
<dbReference type="EMBL" id="EQ973965">
    <property type="protein sequence ID" value="EEF36859.1"/>
    <property type="molecule type" value="Genomic_DNA"/>
</dbReference>
<evidence type="ECO:0000313" key="6">
    <source>
        <dbReference type="EMBL" id="EEF36859.1"/>
    </source>
</evidence>
<evidence type="ECO:0000256" key="4">
    <source>
        <dbReference type="SAM" id="SignalP"/>
    </source>
</evidence>
<keyword evidence="7" id="KW-1185">Reference proteome</keyword>
<dbReference type="InterPro" id="IPR006501">
    <property type="entry name" value="Pectinesterase_inhib_dom"/>
</dbReference>
<dbReference type="InterPro" id="IPR034087">
    <property type="entry name" value="C/VIF1"/>
</dbReference>
<accession>B9SHN2</accession>
<sequence>MKSFLLVFVFIFPVINAAIPSIFGSNLIEKTCRKTPYYQLCISTLVSNPHSFDADIEGLAKIMVHTIDAKATHTLNRINELLEQSQRGSRSHDQKEQQELRDCADRYNEILKGDVPQAMQALHKGNFRSAKERTFDAAAEAISCEEEFSGQSPLSDMNMKVHDISVVAASILKQIHRNRDF</sequence>
<dbReference type="PANTHER" id="PTHR35357:SF17">
    <property type="entry name" value="PECTINESTERASE INHIBITOR 12"/>
    <property type="match status" value="1"/>
</dbReference>
<dbReference type="InterPro" id="IPR035513">
    <property type="entry name" value="Invertase/methylesterase_inhib"/>
</dbReference>
<feature type="domain" description="Pectinesterase inhibitor" evidence="5">
    <location>
        <begin position="23"/>
        <end position="171"/>
    </location>
</feature>
<dbReference type="NCBIfam" id="TIGR01614">
    <property type="entry name" value="PME_inhib"/>
    <property type="match status" value="1"/>
</dbReference>
<keyword evidence="2" id="KW-1015">Disulfide bond</keyword>